<gene>
    <name evidence="1" type="ORF">GCM10007927_08980</name>
</gene>
<dbReference type="EMBL" id="BSNL01000001">
    <property type="protein sequence ID" value="GLQ26095.1"/>
    <property type="molecule type" value="Genomic_DNA"/>
</dbReference>
<comment type="caution">
    <text evidence="1">The sequence shown here is derived from an EMBL/GenBank/DDBJ whole genome shotgun (WGS) entry which is preliminary data.</text>
</comment>
<evidence type="ECO:0000313" key="1">
    <source>
        <dbReference type="EMBL" id="GLQ26095.1"/>
    </source>
</evidence>
<keyword evidence="2" id="KW-1185">Reference proteome</keyword>
<dbReference type="RefSeq" id="WP_284370971.1">
    <property type="nucleotide sequence ID" value="NZ_BSNL01000001.1"/>
</dbReference>
<name>A0ABQ5VG82_9RHOB</name>
<accession>A0ABQ5VG82</accession>
<organism evidence="1 2">
    <name type="scientific">Sulfitobacter pacificus</name>
    <dbReference type="NCBI Taxonomy" id="1499314"/>
    <lineage>
        <taxon>Bacteria</taxon>
        <taxon>Pseudomonadati</taxon>
        <taxon>Pseudomonadota</taxon>
        <taxon>Alphaproteobacteria</taxon>
        <taxon>Rhodobacterales</taxon>
        <taxon>Roseobacteraceae</taxon>
        <taxon>Sulfitobacter</taxon>
    </lineage>
</organism>
<reference evidence="1" key="2">
    <citation type="submission" date="2023-01" db="EMBL/GenBank/DDBJ databases">
        <title>Draft genome sequence of Sulfitobacter pacificus strain NBRC 109915.</title>
        <authorList>
            <person name="Sun Q."/>
            <person name="Mori K."/>
        </authorList>
    </citation>
    <scope>NUCLEOTIDE SEQUENCE</scope>
    <source>
        <strain evidence="1">NBRC 109915</strain>
    </source>
</reference>
<dbReference type="Proteomes" id="UP001161388">
    <property type="component" value="Unassembled WGS sequence"/>
</dbReference>
<evidence type="ECO:0000313" key="2">
    <source>
        <dbReference type="Proteomes" id="UP001161388"/>
    </source>
</evidence>
<reference evidence="1" key="1">
    <citation type="journal article" date="2014" name="Int. J. Syst. Evol. Microbiol.">
        <title>Complete genome of a new Firmicutes species belonging to the dominant human colonic microbiota ('Ruminococcus bicirculans') reveals two chromosomes and a selective capacity to utilize plant glucans.</title>
        <authorList>
            <consortium name="NISC Comparative Sequencing Program"/>
            <person name="Wegmann U."/>
            <person name="Louis P."/>
            <person name="Goesmann A."/>
            <person name="Henrissat B."/>
            <person name="Duncan S.H."/>
            <person name="Flint H.J."/>
        </authorList>
    </citation>
    <scope>NUCLEOTIDE SEQUENCE</scope>
    <source>
        <strain evidence="1">NBRC 109915</strain>
    </source>
</reference>
<protein>
    <submittedName>
        <fullName evidence="1">Uncharacterized protein</fullName>
    </submittedName>
</protein>
<proteinExistence type="predicted"/>
<sequence>MPDMNRIVNALTPTGNTKAAYIGEFEFSVTTIDENGDEQSQMVSVPWTTIKEIMGAISARAGLHI</sequence>